<dbReference type="AlphaFoldDB" id="A0A0D0ALF9"/>
<dbReference type="EMBL" id="KN835231">
    <property type="protein sequence ID" value="KIK42721.1"/>
    <property type="molecule type" value="Genomic_DNA"/>
</dbReference>
<dbReference type="InParanoid" id="A0A0D0ALF9"/>
<reference evidence="1 2" key="1">
    <citation type="submission" date="2014-04" db="EMBL/GenBank/DDBJ databases">
        <authorList>
            <consortium name="DOE Joint Genome Institute"/>
            <person name="Kuo A."/>
            <person name="Ruytinx J."/>
            <person name="Rineau F."/>
            <person name="Colpaert J."/>
            <person name="Kohler A."/>
            <person name="Nagy L.G."/>
            <person name="Floudas D."/>
            <person name="Copeland A."/>
            <person name="Barry K.W."/>
            <person name="Cichocki N."/>
            <person name="Veneault-Fourrey C."/>
            <person name="LaButti K."/>
            <person name="Lindquist E.A."/>
            <person name="Lipzen A."/>
            <person name="Lundell T."/>
            <person name="Morin E."/>
            <person name="Murat C."/>
            <person name="Sun H."/>
            <person name="Tunlid A."/>
            <person name="Henrissat B."/>
            <person name="Grigoriev I.V."/>
            <person name="Hibbett D.S."/>
            <person name="Martin F."/>
            <person name="Nordberg H.P."/>
            <person name="Cantor M.N."/>
            <person name="Hua S.X."/>
        </authorList>
    </citation>
    <scope>NUCLEOTIDE SEQUENCE [LARGE SCALE GENOMIC DNA]</scope>
    <source>
        <strain evidence="1 2">UH-Slu-Lm8-n1</strain>
    </source>
</reference>
<dbReference type="HOGENOM" id="CLU_2062999_0_0_1"/>
<protein>
    <submittedName>
        <fullName evidence="1">Uncharacterized protein</fullName>
    </submittedName>
</protein>
<name>A0A0D0ALF9_9AGAM</name>
<evidence type="ECO:0000313" key="1">
    <source>
        <dbReference type="EMBL" id="KIK42721.1"/>
    </source>
</evidence>
<proteinExistence type="predicted"/>
<reference evidence="2" key="2">
    <citation type="submission" date="2015-01" db="EMBL/GenBank/DDBJ databases">
        <title>Evolutionary Origins and Diversification of the Mycorrhizal Mutualists.</title>
        <authorList>
            <consortium name="DOE Joint Genome Institute"/>
            <consortium name="Mycorrhizal Genomics Consortium"/>
            <person name="Kohler A."/>
            <person name="Kuo A."/>
            <person name="Nagy L.G."/>
            <person name="Floudas D."/>
            <person name="Copeland A."/>
            <person name="Barry K.W."/>
            <person name="Cichocki N."/>
            <person name="Veneault-Fourrey C."/>
            <person name="LaButti K."/>
            <person name="Lindquist E.A."/>
            <person name="Lipzen A."/>
            <person name="Lundell T."/>
            <person name="Morin E."/>
            <person name="Murat C."/>
            <person name="Riley R."/>
            <person name="Ohm R."/>
            <person name="Sun H."/>
            <person name="Tunlid A."/>
            <person name="Henrissat B."/>
            <person name="Grigoriev I.V."/>
            <person name="Hibbett D.S."/>
            <person name="Martin F."/>
        </authorList>
    </citation>
    <scope>NUCLEOTIDE SEQUENCE [LARGE SCALE GENOMIC DNA]</scope>
    <source>
        <strain evidence="2">UH-Slu-Lm8-n1</strain>
    </source>
</reference>
<sequence length="119" mass="13489">MSYSQVLRGASSACIPNTRSVHRLYIGNKINPRNIGALEKYTGREFKLCGMRARQAFIVRMLLICGWHGQSMVSDASRETLNYILLRRDIHRANFCNIASEMQKVYGELEVGMASTSEE</sequence>
<organism evidence="1 2">
    <name type="scientific">Suillus luteus UH-Slu-Lm8-n1</name>
    <dbReference type="NCBI Taxonomy" id="930992"/>
    <lineage>
        <taxon>Eukaryota</taxon>
        <taxon>Fungi</taxon>
        <taxon>Dikarya</taxon>
        <taxon>Basidiomycota</taxon>
        <taxon>Agaricomycotina</taxon>
        <taxon>Agaricomycetes</taxon>
        <taxon>Agaricomycetidae</taxon>
        <taxon>Boletales</taxon>
        <taxon>Suillineae</taxon>
        <taxon>Suillaceae</taxon>
        <taxon>Suillus</taxon>
    </lineage>
</organism>
<keyword evidence="2" id="KW-1185">Reference proteome</keyword>
<gene>
    <name evidence="1" type="ORF">CY34DRAFT_804627</name>
</gene>
<evidence type="ECO:0000313" key="2">
    <source>
        <dbReference type="Proteomes" id="UP000054485"/>
    </source>
</evidence>
<dbReference type="Proteomes" id="UP000054485">
    <property type="component" value="Unassembled WGS sequence"/>
</dbReference>
<accession>A0A0D0ALF9</accession>